<dbReference type="OrthoDB" id="9777755at2"/>
<reference evidence="3 4" key="1">
    <citation type="submission" date="2014-06" db="EMBL/GenBank/DDBJ databases">
        <title>Genome characterization of distinct group I Clostridium botulinum lineages.</title>
        <authorList>
            <person name="Giordani F."/>
            <person name="Anselmo A."/>
            <person name="Fillo S."/>
            <person name="Palozzi A.M."/>
            <person name="Fortunato A."/>
            <person name="Gentile B."/>
            <person name="Ciammaruconi A."/>
            <person name="Anniballi F."/>
            <person name="De Medici D."/>
            <person name="Lista F."/>
        </authorList>
    </citation>
    <scope>NUCLEOTIDE SEQUENCE [LARGE SCALE GENOMIC DNA]</scope>
    <source>
        <strain evidence="3 4">B2 450</strain>
    </source>
</reference>
<evidence type="ECO:0000313" key="3">
    <source>
        <dbReference type="EMBL" id="KIS22582.1"/>
    </source>
</evidence>
<feature type="transmembrane region" description="Helical" evidence="1">
    <location>
        <begin position="71"/>
        <end position="93"/>
    </location>
</feature>
<feature type="transmembrane region" description="Helical" evidence="1">
    <location>
        <begin position="217"/>
        <end position="237"/>
    </location>
</feature>
<organism evidence="3 4">
    <name type="scientific">Clostridium botulinum B2 450</name>
    <dbReference type="NCBI Taxonomy" id="1379739"/>
    <lineage>
        <taxon>Bacteria</taxon>
        <taxon>Bacillati</taxon>
        <taxon>Bacillota</taxon>
        <taxon>Clostridia</taxon>
        <taxon>Eubacteriales</taxon>
        <taxon>Clostridiaceae</taxon>
        <taxon>Clostridium</taxon>
    </lineage>
</organism>
<gene>
    <name evidence="3" type="ORF">N495_02910</name>
</gene>
<keyword evidence="3" id="KW-0645">Protease</keyword>
<dbReference type="EMBL" id="JXSU01000007">
    <property type="protein sequence ID" value="KIS22582.1"/>
    <property type="molecule type" value="Genomic_DNA"/>
</dbReference>
<dbReference type="Pfam" id="PF02517">
    <property type="entry name" value="Rce1-like"/>
    <property type="match status" value="1"/>
</dbReference>
<keyword evidence="1" id="KW-0472">Membrane</keyword>
<feature type="transmembrane region" description="Helical" evidence="1">
    <location>
        <begin position="176"/>
        <end position="196"/>
    </location>
</feature>
<comment type="caution">
    <text evidence="3">The sequence shown here is derived from an EMBL/GenBank/DDBJ whole genome shotgun (WGS) entry which is preliminary data.</text>
</comment>
<keyword evidence="1" id="KW-1133">Transmembrane helix</keyword>
<feature type="transmembrane region" description="Helical" evidence="1">
    <location>
        <begin position="138"/>
        <end position="156"/>
    </location>
</feature>
<dbReference type="RefSeq" id="WP_043031359.1">
    <property type="nucleotide sequence ID" value="NZ_JXSU01000007.1"/>
</dbReference>
<proteinExistence type="predicted"/>
<feature type="transmembrane region" description="Helical" evidence="1">
    <location>
        <begin position="270"/>
        <end position="289"/>
    </location>
</feature>
<dbReference type="Proteomes" id="UP000032250">
    <property type="component" value="Unassembled WGS sequence"/>
</dbReference>
<sequence>MSEHSVSKKDLILFLVVTFGFTAVMGIAMAFAYSKYKIDAFPLVQMCYPATGVMIALLLNKNRRKELPIKFYGVYLFFTITLVLYILVQIFIFHKNPGWYVECYTIIGSFALITMYFSDEKDKIDAFGLKIGKNSGESIRYTLLFVILYLCAILLGELIFGDVKDFITPFKDPKRLLGMFLLPLLFPLTFIIFFGEEYGWRYFLQTALQERLGKRKGIILLGVIWGIWHLPLNLFYYSPKTSFYSVINQLIICIGYSVFFGFVYMKTKNIWAVSMIHFINNNLGAILYGGTGADVVLSGKAVLINLFCIFVVYLPFLFTKEYSKKEAEVSNYSA</sequence>
<name>A0A0D1BS46_CLOBO</name>
<feature type="transmembrane region" description="Helical" evidence="1">
    <location>
        <begin position="301"/>
        <end position="318"/>
    </location>
</feature>
<accession>A0A0D1BS46</accession>
<dbReference type="HOGENOM" id="CLU_073830_0_0_9"/>
<evidence type="ECO:0000313" key="4">
    <source>
        <dbReference type="Proteomes" id="UP000032250"/>
    </source>
</evidence>
<keyword evidence="1" id="KW-0812">Transmembrane</keyword>
<dbReference type="InterPro" id="IPR003675">
    <property type="entry name" value="Rce1/LyrA-like_dom"/>
</dbReference>
<dbReference type="PANTHER" id="PTHR35797:SF1">
    <property type="entry name" value="PROTEASE"/>
    <property type="match status" value="1"/>
</dbReference>
<dbReference type="GO" id="GO:0004175">
    <property type="term" value="F:endopeptidase activity"/>
    <property type="evidence" value="ECO:0007669"/>
    <property type="project" value="UniProtKB-ARBA"/>
</dbReference>
<evidence type="ECO:0000259" key="2">
    <source>
        <dbReference type="Pfam" id="PF02517"/>
    </source>
</evidence>
<dbReference type="GO" id="GO:0006508">
    <property type="term" value="P:proteolysis"/>
    <property type="evidence" value="ECO:0007669"/>
    <property type="project" value="UniProtKB-KW"/>
</dbReference>
<dbReference type="InterPro" id="IPR042150">
    <property type="entry name" value="MmRce1-like"/>
</dbReference>
<protein>
    <submittedName>
        <fullName evidence="3">CAAX protease</fullName>
    </submittedName>
</protein>
<feature type="transmembrane region" description="Helical" evidence="1">
    <location>
        <begin position="243"/>
        <end position="263"/>
    </location>
</feature>
<dbReference type="GO" id="GO:0080120">
    <property type="term" value="P:CAAX-box protein maturation"/>
    <property type="evidence" value="ECO:0007669"/>
    <property type="project" value="UniProtKB-ARBA"/>
</dbReference>
<dbReference type="PANTHER" id="PTHR35797">
    <property type="entry name" value="PROTEASE-RELATED"/>
    <property type="match status" value="1"/>
</dbReference>
<keyword evidence="3" id="KW-0378">Hydrolase</keyword>
<dbReference type="PATRIC" id="fig|1379739.3.peg.894"/>
<evidence type="ECO:0000256" key="1">
    <source>
        <dbReference type="SAM" id="Phobius"/>
    </source>
</evidence>
<feature type="transmembrane region" description="Helical" evidence="1">
    <location>
        <begin position="12"/>
        <end position="34"/>
    </location>
</feature>
<feature type="transmembrane region" description="Helical" evidence="1">
    <location>
        <begin position="99"/>
        <end position="117"/>
    </location>
</feature>
<feature type="transmembrane region" description="Helical" evidence="1">
    <location>
        <begin position="40"/>
        <end position="59"/>
    </location>
</feature>
<dbReference type="AlphaFoldDB" id="A0A0D1BS46"/>
<feature type="domain" description="CAAX prenyl protease 2/Lysostaphin resistance protein A-like" evidence="2">
    <location>
        <begin position="181"/>
        <end position="281"/>
    </location>
</feature>